<feature type="chain" id="PRO_5003322041" description="SGNH hydrolase-type esterase domain-containing protein" evidence="1">
    <location>
        <begin position="23"/>
        <end position="279"/>
    </location>
</feature>
<keyword evidence="1" id="KW-0732">Signal</keyword>
<protein>
    <recommendedName>
        <fullName evidence="4">SGNH hydrolase-type esterase domain-containing protein</fullName>
    </recommendedName>
</protein>
<evidence type="ECO:0000313" key="2">
    <source>
        <dbReference type="EMBL" id="EGF99579.1"/>
    </source>
</evidence>
<dbReference type="RefSeq" id="XP_007417190.1">
    <property type="nucleotide sequence ID" value="XM_007417128.1"/>
</dbReference>
<proteinExistence type="predicted"/>
<dbReference type="GeneID" id="18924745"/>
<dbReference type="Proteomes" id="UP000001072">
    <property type="component" value="Unassembled WGS sequence"/>
</dbReference>
<dbReference type="InterPro" id="IPR001087">
    <property type="entry name" value="GDSL"/>
</dbReference>
<evidence type="ECO:0008006" key="4">
    <source>
        <dbReference type="Google" id="ProtNLM"/>
    </source>
</evidence>
<keyword evidence="3" id="KW-1185">Reference proteome</keyword>
<dbReference type="eggNOG" id="ENOG502SKVX">
    <property type="taxonomic scope" value="Eukaryota"/>
</dbReference>
<reference evidence="3" key="1">
    <citation type="journal article" date="2011" name="Proc. Natl. Acad. Sci. U.S.A.">
        <title>Obligate biotrophy features unraveled by the genomic analysis of rust fungi.</title>
        <authorList>
            <person name="Duplessis S."/>
            <person name="Cuomo C.A."/>
            <person name="Lin Y.-C."/>
            <person name="Aerts A."/>
            <person name="Tisserant E."/>
            <person name="Veneault-Fourrey C."/>
            <person name="Joly D.L."/>
            <person name="Hacquard S."/>
            <person name="Amselem J."/>
            <person name="Cantarel B.L."/>
            <person name="Chiu R."/>
            <person name="Coutinho P.M."/>
            <person name="Feau N."/>
            <person name="Field M."/>
            <person name="Frey P."/>
            <person name="Gelhaye E."/>
            <person name="Goldberg J."/>
            <person name="Grabherr M.G."/>
            <person name="Kodira C.D."/>
            <person name="Kohler A."/>
            <person name="Kuees U."/>
            <person name="Lindquist E.A."/>
            <person name="Lucas S.M."/>
            <person name="Mago R."/>
            <person name="Mauceli E."/>
            <person name="Morin E."/>
            <person name="Murat C."/>
            <person name="Pangilinan J.L."/>
            <person name="Park R."/>
            <person name="Pearson M."/>
            <person name="Quesneville H."/>
            <person name="Rouhier N."/>
            <person name="Sakthikumar S."/>
            <person name="Salamov A.A."/>
            <person name="Schmutz J."/>
            <person name="Selles B."/>
            <person name="Shapiro H."/>
            <person name="Tanguay P."/>
            <person name="Tuskan G.A."/>
            <person name="Henrissat B."/>
            <person name="Van de Peer Y."/>
            <person name="Rouze P."/>
            <person name="Ellis J.G."/>
            <person name="Dodds P.N."/>
            <person name="Schein J.E."/>
            <person name="Zhong S."/>
            <person name="Hamelin R.C."/>
            <person name="Grigoriev I.V."/>
            <person name="Szabo L.J."/>
            <person name="Martin F."/>
        </authorList>
    </citation>
    <scope>NUCLEOTIDE SEQUENCE [LARGE SCALE GENOMIC DNA]</scope>
    <source>
        <strain evidence="3">98AG31 / pathotype 3-4-7</strain>
    </source>
</reference>
<sequence length="279" mass="30202">MTSPMFLLMILVLMAMPRPGQQGSINTSPLRLAAQPSYMSNGQTFGTTPAPAVQRNPNDPHFGGRASNGLVWVEQFGNQIGAVVKNYAAGGASVSRALSPSDVPQTDMIGHVRTFLNQRNHVDASSSMAMISYGINDWASSSRHGTQNLPKAAQELVRQTELLVQAGIRNVVVLSPPMMSGPLVNFNNIIWNGLKALRNRNPAIQFAYVDFTALYSAITSNPRSFGYLSTSSCLPSATSMSGACSNPNVYLYYLPRHPQKLTHGLMAEWVQGVLSNCRS</sequence>
<feature type="signal peptide" evidence="1">
    <location>
        <begin position="1"/>
        <end position="22"/>
    </location>
</feature>
<dbReference type="AlphaFoldDB" id="F4S733"/>
<dbReference type="VEuPathDB" id="FungiDB:MELLADRAFT_112629"/>
<dbReference type="SUPFAM" id="SSF52266">
    <property type="entry name" value="SGNH hydrolase"/>
    <property type="match status" value="1"/>
</dbReference>
<dbReference type="InterPro" id="IPR036514">
    <property type="entry name" value="SGNH_hydro_sf"/>
</dbReference>
<dbReference type="Pfam" id="PF00657">
    <property type="entry name" value="Lipase_GDSL"/>
    <property type="match status" value="1"/>
</dbReference>
<dbReference type="GO" id="GO:0016788">
    <property type="term" value="F:hydrolase activity, acting on ester bonds"/>
    <property type="evidence" value="ECO:0007669"/>
    <property type="project" value="InterPro"/>
</dbReference>
<dbReference type="HOGENOM" id="CLU_053747_0_0_1"/>
<evidence type="ECO:0000313" key="3">
    <source>
        <dbReference type="Proteomes" id="UP000001072"/>
    </source>
</evidence>
<dbReference type="Gene3D" id="3.40.50.1110">
    <property type="entry name" value="SGNH hydrolase"/>
    <property type="match status" value="1"/>
</dbReference>
<dbReference type="InParanoid" id="F4S733"/>
<accession>F4S733</accession>
<evidence type="ECO:0000256" key="1">
    <source>
        <dbReference type="SAM" id="SignalP"/>
    </source>
</evidence>
<dbReference type="OrthoDB" id="1600564at2759"/>
<gene>
    <name evidence="2" type="ORF">MELLADRAFT_112629</name>
</gene>
<dbReference type="EMBL" id="GL883157">
    <property type="protein sequence ID" value="EGF99579.1"/>
    <property type="molecule type" value="Genomic_DNA"/>
</dbReference>
<name>F4S733_MELLP</name>
<organism evidence="3">
    <name type="scientific">Melampsora larici-populina (strain 98AG31 / pathotype 3-4-7)</name>
    <name type="common">Poplar leaf rust fungus</name>
    <dbReference type="NCBI Taxonomy" id="747676"/>
    <lineage>
        <taxon>Eukaryota</taxon>
        <taxon>Fungi</taxon>
        <taxon>Dikarya</taxon>
        <taxon>Basidiomycota</taxon>
        <taxon>Pucciniomycotina</taxon>
        <taxon>Pucciniomycetes</taxon>
        <taxon>Pucciniales</taxon>
        <taxon>Melampsoraceae</taxon>
        <taxon>Melampsora</taxon>
    </lineage>
</organism>
<dbReference type="KEGG" id="mlr:MELLADRAFT_112629"/>